<feature type="transmembrane region" description="Helical" evidence="1">
    <location>
        <begin position="89"/>
        <end position="117"/>
    </location>
</feature>
<keyword evidence="1" id="KW-0472">Membrane</keyword>
<keyword evidence="1" id="KW-0812">Transmembrane</keyword>
<reference evidence="2 3" key="1">
    <citation type="submission" date="2019-12" db="EMBL/GenBank/DDBJ databases">
        <title>Hymenobacter sp. HMF4947 Genome sequencing and assembly.</title>
        <authorList>
            <person name="Kang H."/>
            <person name="Cha I."/>
            <person name="Kim H."/>
            <person name="Joh K."/>
        </authorList>
    </citation>
    <scope>NUCLEOTIDE SEQUENCE [LARGE SCALE GENOMIC DNA]</scope>
    <source>
        <strain evidence="2 3">HMF4947</strain>
    </source>
</reference>
<dbReference type="AlphaFoldDB" id="A0A7K1TLK9"/>
<name>A0A7K1TLK9_9BACT</name>
<keyword evidence="3" id="KW-1185">Reference proteome</keyword>
<sequence length="267" mass="29832">MNFILPLCCVATAIGGWRIIHRQKMSWVLLFIGLVVAAFFGCIPSRAQALSQIPLVAASKPIAPVVAPNNIQPAASQQLSASVTDKHPYAVYFVLIAASLAAMASLASSSLAAWVAWKSKDKEYRNDYYKKVIDKRMKAIEAAEEMLSILSMYKAADDGSGTYYEYFEMDLGPEILTSATKKFASLTTWSSRELVLQLRQLVDIVSAVCIEADGVEKSKQQAVYVRRYPIVNSKLLEIQYLIGLEMEQLYDVKGFFKNRYSQFKPRT</sequence>
<dbReference type="RefSeq" id="WP_157570027.1">
    <property type="nucleotide sequence ID" value="NZ_WQKZ01000012.1"/>
</dbReference>
<dbReference type="Proteomes" id="UP000441336">
    <property type="component" value="Unassembled WGS sequence"/>
</dbReference>
<accession>A0A7K1TLK9</accession>
<protein>
    <recommendedName>
        <fullName evidence="4">DUF4760 domain-containing protein</fullName>
    </recommendedName>
</protein>
<evidence type="ECO:0000256" key="1">
    <source>
        <dbReference type="SAM" id="Phobius"/>
    </source>
</evidence>
<dbReference type="EMBL" id="WQKZ01000012">
    <property type="protein sequence ID" value="MVN79253.1"/>
    <property type="molecule type" value="Genomic_DNA"/>
</dbReference>
<feature type="transmembrane region" description="Helical" evidence="1">
    <location>
        <begin position="25"/>
        <end position="43"/>
    </location>
</feature>
<comment type="caution">
    <text evidence="2">The sequence shown here is derived from an EMBL/GenBank/DDBJ whole genome shotgun (WGS) entry which is preliminary data.</text>
</comment>
<evidence type="ECO:0000313" key="2">
    <source>
        <dbReference type="EMBL" id="MVN79253.1"/>
    </source>
</evidence>
<gene>
    <name evidence="2" type="ORF">GO988_23215</name>
</gene>
<proteinExistence type="predicted"/>
<keyword evidence="1" id="KW-1133">Transmembrane helix</keyword>
<evidence type="ECO:0000313" key="3">
    <source>
        <dbReference type="Proteomes" id="UP000441336"/>
    </source>
</evidence>
<evidence type="ECO:0008006" key="4">
    <source>
        <dbReference type="Google" id="ProtNLM"/>
    </source>
</evidence>
<organism evidence="2 3">
    <name type="scientific">Hymenobacter ginkgonis</name>
    <dbReference type="NCBI Taxonomy" id="2682976"/>
    <lineage>
        <taxon>Bacteria</taxon>
        <taxon>Pseudomonadati</taxon>
        <taxon>Bacteroidota</taxon>
        <taxon>Cytophagia</taxon>
        <taxon>Cytophagales</taxon>
        <taxon>Hymenobacteraceae</taxon>
        <taxon>Hymenobacter</taxon>
    </lineage>
</organism>